<feature type="compositionally biased region" description="Basic and acidic residues" evidence="6">
    <location>
        <begin position="334"/>
        <end position="345"/>
    </location>
</feature>
<dbReference type="SUPFAM" id="SSF51338">
    <property type="entry name" value="Composite domain of metallo-dependent hydrolases"/>
    <property type="match status" value="1"/>
</dbReference>
<gene>
    <name evidence="8" type="ordered locus">Sfla_6191</name>
</gene>
<dbReference type="InterPro" id="IPR050138">
    <property type="entry name" value="DHOase/Allantoinase_Hydrolase"/>
</dbReference>
<accession>A0A8D3WPS0</accession>
<feature type="region of interest" description="Disordered" evidence="6">
    <location>
        <begin position="1"/>
        <end position="22"/>
    </location>
</feature>
<dbReference type="InterPro" id="IPR032466">
    <property type="entry name" value="Metal_Hydrolase"/>
</dbReference>
<keyword evidence="4" id="KW-0479">Metal-binding</keyword>
<evidence type="ECO:0000256" key="3">
    <source>
        <dbReference type="ARBA" id="ARBA00010286"/>
    </source>
</evidence>
<dbReference type="GO" id="GO:0046872">
    <property type="term" value="F:metal ion binding"/>
    <property type="evidence" value="ECO:0007669"/>
    <property type="project" value="UniProtKB-KW"/>
</dbReference>
<dbReference type="EMBL" id="CP002475">
    <property type="protein sequence ID" value="ADW07571.1"/>
    <property type="molecule type" value="Genomic_DNA"/>
</dbReference>
<dbReference type="GO" id="GO:0004038">
    <property type="term" value="F:allantoinase activity"/>
    <property type="evidence" value="ECO:0007669"/>
    <property type="project" value="TreeGrafter"/>
</dbReference>
<dbReference type="InterPro" id="IPR006680">
    <property type="entry name" value="Amidohydro-rel"/>
</dbReference>
<evidence type="ECO:0000256" key="6">
    <source>
        <dbReference type="SAM" id="MobiDB-lite"/>
    </source>
</evidence>
<sequence>MEPLKTSSFSRTSPSPASPRASAAEADLVVEGGRLVTPEGVTEGSVVVRDGRIAALVAPGGPLPAGPRLDARGRYVLPGLIDSHVHFRTPGLEHKETWENGSRAALAGGVTTVMDMPNTRPPSLDTASLRAKAALIAGRSYVDHRFHMGADPDHPEVLAHLDPAVATSAKAFMAGHHTAPVVFREAHQLEAAFASAARGGVRLVLHAEDQHVFDLLDSRGGDPDTYAGYEPHRPRSGAIVAVAKVVQLARTHGTKVHILHVSSAEETDLLVAAAGEGLPISFEVTGHHLSFTDHDTARRGPRTRLSPAIRAPRDRERLWQAVLGGEASTIGSDHAPHTVEEKNRPPAEAPPGLPGVQELAVSVWTGMLARGMEPDTAAAHLARLMGTGPADLFDLAGKGRLTVGADADLALLDPSERWQMSAAHVESLCGWSAYEGWMFTGRFTTVVRAGRVAWDLARGTVGEPVGRWLPGPALPAQDHLRTETPAVQARELEGAVR</sequence>
<dbReference type="Proteomes" id="UP000002066">
    <property type="component" value="Chromosome"/>
</dbReference>
<dbReference type="InterPro" id="IPR011059">
    <property type="entry name" value="Metal-dep_hydrolase_composite"/>
</dbReference>
<evidence type="ECO:0000256" key="4">
    <source>
        <dbReference type="ARBA" id="ARBA00022723"/>
    </source>
</evidence>
<dbReference type="PANTHER" id="PTHR43668">
    <property type="entry name" value="ALLANTOINASE"/>
    <property type="match status" value="1"/>
</dbReference>
<name>A0A8D3WPS0_STRFA</name>
<dbReference type="AlphaFoldDB" id="A0A8D3WPS0"/>
<dbReference type="Gene3D" id="2.30.40.10">
    <property type="entry name" value="Urease, subunit C, domain 1"/>
    <property type="match status" value="1"/>
</dbReference>
<dbReference type="Gene3D" id="3.20.20.140">
    <property type="entry name" value="Metal-dependent hydrolases"/>
    <property type="match status" value="1"/>
</dbReference>
<comment type="similarity">
    <text evidence="3">Belongs to the metallo-dependent hydrolases superfamily. DHOase family. Class I DHOase subfamily.</text>
</comment>
<evidence type="ECO:0000259" key="7">
    <source>
        <dbReference type="Pfam" id="PF01979"/>
    </source>
</evidence>
<keyword evidence="5" id="KW-0378">Hydrolase</keyword>
<dbReference type="PROSITE" id="PS00482">
    <property type="entry name" value="DIHYDROOROTASE_1"/>
    <property type="match status" value="1"/>
</dbReference>
<evidence type="ECO:0000313" key="8">
    <source>
        <dbReference type="EMBL" id="ADW07571.1"/>
    </source>
</evidence>
<proteinExistence type="inferred from homology"/>
<protein>
    <submittedName>
        <fullName evidence="8">Amidohydrolase</fullName>
    </submittedName>
</protein>
<dbReference type="InterPro" id="IPR002195">
    <property type="entry name" value="Dihydroorotase_CS"/>
</dbReference>
<evidence type="ECO:0000256" key="2">
    <source>
        <dbReference type="ARBA" id="ARBA00002368"/>
    </source>
</evidence>
<dbReference type="Pfam" id="PF01979">
    <property type="entry name" value="Amidohydro_1"/>
    <property type="match status" value="1"/>
</dbReference>
<dbReference type="KEGG" id="sfa:Sfla_6191"/>
<evidence type="ECO:0000256" key="5">
    <source>
        <dbReference type="ARBA" id="ARBA00022801"/>
    </source>
</evidence>
<dbReference type="GO" id="GO:0005737">
    <property type="term" value="C:cytoplasm"/>
    <property type="evidence" value="ECO:0007669"/>
    <property type="project" value="TreeGrafter"/>
</dbReference>
<evidence type="ECO:0000256" key="1">
    <source>
        <dbReference type="ARBA" id="ARBA00001947"/>
    </source>
</evidence>
<evidence type="ECO:0000313" key="9">
    <source>
        <dbReference type="Proteomes" id="UP000002066"/>
    </source>
</evidence>
<dbReference type="PANTHER" id="PTHR43668:SF2">
    <property type="entry name" value="ALLANTOINASE"/>
    <property type="match status" value="1"/>
</dbReference>
<comment type="function">
    <text evidence="2">Catalyzes the reversible cyclization of carbamoyl aspartate to dihydroorotate.</text>
</comment>
<feature type="region of interest" description="Disordered" evidence="6">
    <location>
        <begin position="326"/>
        <end position="354"/>
    </location>
</feature>
<reference evidence="8 9" key="1">
    <citation type="submission" date="2011-01" db="EMBL/GenBank/DDBJ databases">
        <title>Complete sequence of chromosome of Streptomyces flavogriseus ATCC 33331.</title>
        <authorList>
            <consortium name="US DOE Joint Genome Institute"/>
            <person name="Lucas S."/>
            <person name="Copeland A."/>
            <person name="Lapidus A."/>
            <person name="Cheng J.-F."/>
            <person name="Goodwin L."/>
            <person name="Pitluck S."/>
            <person name="Davenport K."/>
            <person name="Detter J.C."/>
            <person name="Han C."/>
            <person name="Tapia R."/>
            <person name="Land M."/>
            <person name="Hauser L."/>
            <person name="Kyrpides N."/>
            <person name="Ivanova N."/>
            <person name="Ovchinnikova G."/>
            <person name="Pagani I."/>
            <person name="Brumm P."/>
            <person name="Mead D."/>
            <person name="Woyke T."/>
        </authorList>
    </citation>
    <scope>NUCLEOTIDE SEQUENCE [LARGE SCALE GENOMIC DNA]</scope>
    <source>
        <strain evidence="9">ATCC 33331 / IAF-45CD</strain>
    </source>
</reference>
<dbReference type="OrthoDB" id="9775759at2"/>
<dbReference type="GO" id="GO:0006145">
    <property type="term" value="P:purine nucleobase catabolic process"/>
    <property type="evidence" value="ECO:0007669"/>
    <property type="project" value="TreeGrafter"/>
</dbReference>
<feature type="domain" description="Amidohydrolase-related" evidence="7">
    <location>
        <begin position="75"/>
        <end position="452"/>
    </location>
</feature>
<dbReference type="SUPFAM" id="SSF51556">
    <property type="entry name" value="Metallo-dependent hydrolases"/>
    <property type="match status" value="1"/>
</dbReference>
<organism evidence="8 9">
    <name type="scientific">Streptomyces pratensis (strain ATCC 33331 / IAF-45CD)</name>
    <dbReference type="NCBI Taxonomy" id="591167"/>
    <lineage>
        <taxon>Bacteria</taxon>
        <taxon>Bacillati</taxon>
        <taxon>Actinomycetota</taxon>
        <taxon>Actinomycetes</taxon>
        <taxon>Kitasatosporales</taxon>
        <taxon>Streptomycetaceae</taxon>
        <taxon>Streptomyces</taxon>
    </lineage>
</organism>
<comment type="cofactor">
    <cofactor evidence="1">
        <name>Zn(2+)</name>
        <dbReference type="ChEBI" id="CHEBI:29105"/>
    </cofactor>
</comment>
<dbReference type="PROSITE" id="PS00483">
    <property type="entry name" value="DIHYDROOROTASE_2"/>
    <property type="match status" value="1"/>
</dbReference>